<organism evidence="2 3">
    <name type="scientific">Cutaneotrichosporon oleaginosum</name>
    <dbReference type="NCBI Taxonomy" id="879819"/>
    <lineage>
        <taxon>Eukaryota</taxon>
        <taxon>Fungi</taxon>
        <taxon>Dikarya</taxon>
        <taxon>Basidiomycota</taxon>
        <taxon>Agaricomycotina</taxon>
        <taxon>Tremellomycetes</taxon>
        <taxon>Trichosporonales</taxon>
        <taxon>Trichosporonaceae</taxon>
        <taxon>Cutaneotrichosporon</taxon>
    </lineage>
</organism>
<dbReference type="AlphaFoldDB" id="A0A0J0XS83"/>
<dbReference type="EMBL" id="KQ087190">
    <property type="protein sequence ID" value="KLT43938.1"/>
    <property type="molecule type" value="Genomic_DNA"/>
</dbReference>
<name>A0A0J0XS83_9TREE</name>
<accession>A0A0J0XS83</accession>
<sequence length="131" mass="14539">MAMRSIQRFSANEYTPLIRDQMAATRQMVRSPIRSPVRSPTDSEVTIRASDWRTPSPSTPRVRIIPPTPLEGPARLPDEPEYFGGAVEEEEERGWWTTVAGWAGMACFLPVKLCVYASRASKSGTVASRVA</sequence>
<proteinExistence type="predicted"/>
<reference evidence="2 3" key="1">
    <citation type="submission" date="2015-03" db="EMBL/GenBank/DDBJ databases">
        <title>Genomics and transcriptomics of the oil-accumulating basidiomycete yeast T. oleaginosus allow insights into substrate utilization and the diverse evolutionary trajectories of mating systems in fungi.</title>
        <authorList>
            <consortium name="DOE Joint Genome Institute"/>
            <person name="Kourist R."/>
            <person name="Kracht O."/>
            <person name="Bracharz F."/>
            <person name="Lipzen A."/>
            <person name="Nolan M."/>
            <person name="Ohm R."/>
            <person name="Grigoriev I."/>
            <person name="Sun S."/>
            <person name="Heitman J."/>
            <person name="Bruck T."/>
            <person name="Nowrousian M."/>
        </authorList>
    </citation>
    <scope>NUCLEOTIDE SEQUENCE [LARGE SCALE GENOMIC DNA]</scope>
    <source>
        <strain evidence="2 3">IBC0246</strain>
    </source>
</reference>
<dbReference type="GeneID" id="28987717"/>
<dbReference type="Proteomes" id="UP000053611">
    <property type="component" value="Unassembled WGS sequence"/>
</dbReference>
<keyword evidence="3" id="KW-1185">Reference proteome</keyword>
<evidence type="ECO:0000313" key="3">
    <source>
        <dbReference type="Proteomes" id="UP000053611"/>
    </source>
</evidence>
<evidence type="ECO:0000256" key="1">
    <source>
        <dbReference type="SAM" id="MobiDB-lite"/>
    </source>
</evidence>
<protein>
    <submittedName>
        <fullName evidence="2">Uncharacterized protein</fullName>
    </submittedName>
</protein>
<gene>
    <name evidence="2" type="ORF">CC85DRAFT_35261</name>
</gene>
<evidence type="ECO:0000313" key="2">
    <source>
        <dbReference type="EMBL" id="KLT43938.1"/>
    </source>
</evidence>
<feature type="region of interest" description="Disordered" evidence="1">
    <location>
        <begin position="28"/>
        <end position="79"/>
    </location>
</feature>